<gene>
    <name evidence="2" type="ORF">CP982_00750</name>
</gene>
<dbReference type="AlphaFoldDB" id="A0A5P2X2Q8"/>
<feature type="compositionally biased region" description="Low complexity" evidence="1">
    <location>
        <begin position="53"/>
        <end position="67"/>
    </location>
</feature>
<evidence type="ECO:0000256" key="1">
    <source>
        <dbReference type="SAM" id="MobiDB-lite"/>
    </source>
</evidence>
<evidence type="ECO:0000313" key="2">
    <source>
        <dbReference type="EMBL" id="QEV57445.1"/>
    </source>
</evidence>
<dbReference type="KEGG" id="sspb:CP982_00750"/>
<feature type="region of interest" description="Disordered" evidence="1">
    <location>
        <begin position="53"/>
        <end position="84"/>
    </location>
</feature>
<proteinExistence type="predicted"/>
<accession>A0A5P2X2Q8</accession>
<dbReference type="EMBL" id="CP023690">
    <property type="protein sequence ID" value="QEV57445.1"/>
    <property type="molecule type" value="Genomic_DNA"/>
</dbReference>
<sequence length="84" mass="9458">MRACCLAAMANQRCCPVSQYYCQRKHNEGKAMSQATWPASRCREERALQGDCRSSTSARCPTRSRATARARDDERSPSTSARLR</sequence>
<name>A0A5P2X2Q8_STRST</name>
<organism evidence="2 3">
    <name type="scientific">Streptomyces spectabilis</name>
    <dbReference type="NCBI Taxonomy" id="68270"/>
    <lineage>
        <taxon>Bacteria</taxon>
        <taxon>Bacillati</taxon>
        <taxon>Actinomycetota</taxon>
        <taxon>Actinomycetes</taxon>
        <taxon>Kitasatosporales</taxon>
        <taxon>Streptomycetaceae</taxon>
        <taxon>Streptomyces</taxon>
    </lineage>
</organism>
<dbReference type="Proteomes" id="UP000326505">
    <property type="component" value="Chromosome"/>
</dbReference>
<evidence type="ECO:0000313" key="3">
    <source>
        <dbReference type="Proteomes" id="UP000326505"/>
    </source>
</evidence>
<protein>
    <submittedName>
        <fullName evidence="2">Uncharacterized protein</fullName>
    </submittedName>
</protein>
<reference evidence="2 3" key="1">
    <citation type="submission" date="2017-09" db="EMBL/GenBank/DDBJ databases">
        <authorList>
            <person name="Lee N."/>
            <person name="Cho B.-K."/>
        </authorList>
    </citation>
    <scope>NUCLEOTIDE SEQUENCE [LARGE SCALE GENOMIC DNA]</scope>
    <source>
        <strain evidence="2 3">ATCC 27465</strain>
    </source>
</reference>